<organism evidence="4">
    <name type="scientific">Auxenochlorella protothecoides</name>
    <name type="common">Green microalga</name>
    <name type="synonym">Chlorella protothecoides</name>
    <dbReference type="NCBI Taxonomy" id="3075"/>
    <lineage>
        <taxon>Eukaryota</taxon>
        <taxon>Viridiplantae</taxon>
        <taxon>Chlorophyta</taxon>
        <taxon>core chlorophytes</taxon>
        <taxon>Trebouxiophyceae</taxon>
        <taxon>Chlorellales</taxon>
        <taxon>Chlorellaceae</taxon>
        <taxon>Auxenochlorella</taxon>
    </lineage>
</organism>
<feature type="region of interest" description="Disordered" evidence="2">
    <location>
        <begin position="328"/>
        <end position="387"/>
    </location>
</feature>
<dbReference type="Pfam" id="PF08755">
    <property type="entry name" value="YccV-like"/>
    <property type="match status" value="1"/>
</dbReference>
<dbReference type="AlphaFoldDB" id="A0A1D2AGY6"/>
<dbReference type="Gene3D" id="2.30.30.390">
    <property type="entry name" value="Hemimethylated DNA-binding domain"/>
    <property type="match status" value="1"/>
</dbReference>
<protein>
    <recommendedName>
        <fullName evidence="3">Hemimethylated DNA-binding domain-containing protein</fullName>
    </recommendedName>
</protein>
<accession>A0A1D2AGY6</accession>
<dbReference type="EMBL" id="GDKF01000165">
    <property type="protein sequence ID" value="JAT78457.1"/>
    <property type="molecule type" value="Transcribed_RNA"/>
</dbReference>
<name>A0A1D2AGY6_AUXPR</name>
<sequence length="387" mass="41010">MSAGSLLSAQYNISPCHKEGRSWCLRKGGSSGGRPSHARPWIRIHGPWSAATWQQWPKLSCAAKGATRCRATGGSRDEGSAPCPARHLSTLASQDLLFLVLKMVGDGRGEEDIARQQRRALIEGAGPSLARFLKLLREQEAEVDQAIEKIQAAKAEASAARRPLSPGGLDPARRLRLTLDLAEAARAEDFKEAERLKAELAAAGGERAPPPPAFHLGQLVCEQGRGYTGVVAGWEQVCGEGPAWLAAAGHDRAGAPGPWYFLLVEEVAGRGPRSGLPPVALVPEGALEPAGDPSLVPGGAHPLLSLLFLGKDAEGNHLPCRQLRQRFGAERRDVHPPGSDDEEGDADGGTRLEDEEGIPQDPGNRPSGRKTLPGIDMSSLDDTGGDL</sequence>
<dbReference type="InterPro" id="IPR011722">
    <property type="entry name" value="Hemimethylated_DNA-bd_dom"/>
</dbReference>
<evidence type="ECO:0000256" key="1">
    <source>
        <dbReference type="SAM" id="Coils"/>
    </source>
</evidence>
<evidence type="ECO:0000313" key="4">
    <source>
        <dbReference type="EMBL" id="JAT78457.1"/>
    </source>
</evidence>
<dbReference type="SUPFAM" id="SSF141255">
    <property type="entry name" value="YccV-like"/>
    <property type="match status" value="1"/>
</dbReference>
<dbReference type="GO" id="GO:0003677">
    <property type="term" value="F:DNA binding"/>
    <property type="evidence" value="ECO:0007669"/>
    <property type="project" value="InterPro"/>
</dbReference>
<evidence type="ECO:0000259" key="3">
    <source>
        <dbReference type="SMART" id="SM00992"/>
    </source>
</evidence>
<gene>
    <name evidence="4" type="ORF">g.8247</name>
</gene>
<feature type="domain" description="Hemimethylated DNA-binding" evidence="3">
    <location>
        <begin position="211"/>
        <end position="321"/>
    </location>
</feature>
<dbReference type="InterPro" id="IPR036623">
    <property type="entry name" value="Hemimethylated_DNA-bd_sf"/>
</dbReference>
<keyword evidence="1" id="KW-0175">Coiled coil</keyword>
<evidence type="ECO:0000256" key="2">
    <source>
        <dbReference type="SAM" id="MobiDB-lite"/>
    </source>
</evidence>
<proteinExistence type="predicted"/>
<feature type="coiled-coil region" evidence="1">
    <location>
        <begin position="129"/>
        <end position="199"/>
    </location>
</feature>
<dbReference type="SMART" id="SM00992">
    <property type="entry name" value="YccV-like"/>
    <property type="match status" value="1"/>
</dbReference>
<reference evidence="4" key="1">
    <citation type="submission" date="2015-08" db="EMBL/GenBank/DDBJ databases">
        <authorList>
            <person name="Babu N.S."/>
            <person name="Beckwith C.J."/>
            <person name="Beseler K.G."/>
            <person name="Brison A."/>
            <person name="Carone J.V."/>
            <person name="Caskin T.P."/>
            <person name="Diamond M."/>
            <person name="Durham M.E."/>
            <person name="Foxe J.M."/>
            <person name="Go M."/>
            <person name="Henderson B.A."/>
            <person name="Jones I.B."/>
            <person name="McGettigan J.A."/>
            <person name="Micheletti S.J."/>
            <person name="Nasrallah M.E."/>
            <person name="Ortiz D."/>
            <person name="Piller C.R."/>
            <person name="Privatt S.R."/>
            <person name="Schneider S.L."/>
            <person name="Sharp S."/>
            <person name="Smith T.C."/>
            <person name="Stanton J.D."/>
            <person name="Ullery H.E."/>
            <person name="Wilson R.J."/>
            <person name="Serrano M.G."/>
            <person name="Buck G."/>
            <person name="Lee V."/>
            <person name="Wang Y."/>
            <person name="Carvalho R."/>
            <person name="Voegtly L."/>
            <person name="Shi R."/>
            <person name="Duckworth R."/>
            <person name="Johnson A."/>
            <person name="Loviza R."/>
            <person name="Walstead R."/>
            <person name="Shah Z."/>
            <person name="Kiflezghi M."/>
            <person name="Wade K."/>
            <person name="Ball S.L."/>
            <person name="Bradley K.W."/>
            <person name="Asai D.J."/>
            <person name="Bowman C.A."/>
            <person name="Russell D.A."/>
            <person name="Pope W.H."/>
            <person name="Jacobs-Sera D."/>
            <person name="Hendrix R.W."/>
            <person name="Hatfull G.F."/>
        </authorList>
    </citation>
    <scope>NUCLEOTIDE SEQUENCE</scope>
</reference>